<evidence type="ECO:0000256" key="2">
    <source>
        <dbReference type="ARBA" id="ARBA00022692"/>
    </source>
</evidence>
<feature type="transmembrane region" description="Helical" evidence="5">
    <location>
        <begin position="273"/>
        <end position="293"/>
    </location>
</feature>
<feature type="transmembrane region" description="Helical" evidence="5">
    <location>
        <begin position="141"/>
        <end position="169"/>
    </location>
</feature>
<dbReference type="InterPro" id="IPR036259">
    <property type="entry name" value="MFS_trans_sf"/>
</dbReference>
<dbReference type="Gene3D" id="1.20.1250.20">
    <property type="entry name" value="MFS general substrate transporter like domains"/>
    <property type="match status" value="1"/>
</dbReference>
<keyword evidence="7" id="KW-1185">Reference proteome</keyword>
<dbReference type="SUPFAM" id="SSF103473">
    <property type="entry name" value="MFS general substrate transporter"/>
    <property type="match status" value="1"/>
</dbReference>
<proteinExistence type="predicted"/>
<gene>
    <name evidence="6" type="ORF">PoB_001112100</name>
</gene>
<evidence type="ECO:0000313" key="7">
    <source>
        <dbReference type="Proteomes" id="UP000735302"/>
    </source>
</evidence>
<feature type="transmembrane region" description="Helical" evidence="5">
    <location>
        <begin position="181"/>
        <end position="202"/>
    </location>
</feature>
<evidence type="ECO:0000256" key="5">
    <source>
        <dbReference type="SAM" id="Phobius"/>
    </source>
</evidence>
<keyword evidence="4 5" id="KW-0472">Membrane</keyword>
<feature type="transmembrane region" description="Helical" evidence="5">
    <location>
        <begin position="305"/>
        <end position="324"/>
    </location>
</feature>
<evidence type="ECO:0000256" key="1">
    <source>
        <dbReference type="ARBA" id="ARBA00004141"/>
    </source>
</evidence>
<feature type="transmembrane region" description="Helical" evidence="5">
    <location>
        <begin position="20"/>
        <end position="43"/>
    </location>
</feature>
<reference evidence="6 7" key="1">
    <citation type="journal article" date="2021" name="Elife">
        <title>Chloroplast acquisition without the gene transfer in kleptoplastic sea slugs, Plakobranchus ocellatus.</title>
        <authorList>
            <person name="Maeda T."/>
            <person name="Takahashi S."/>
            <person name="Yoshida T."/>
            <person name="Shimamura S."/>
            <person name="Takaki Y."/>
            <person name="Nagai Y."/>
            <person name="Toyoda A."/>
            <person name="Suzuki Y."/>
            <person name="Arimoto A."/>
            <person name="Ishii H."/>
            <person name="Satoh N."/>
            <person name="Nishiyama T."/>
            <person name="Hasebe M."/>
            <person name="Maruyama T."/>
            <person name="Minagawa J."/>
            <person name="Obokata J."/>
            <person name="Shigenobu S."/>
        </authorList>
    </citation>
    <scope>NUCLEOTIDE SEQUENCE [LARGE SCALE GENOMIC DNA]</scope>
</reference>
<evidence type="ECO:0000313" key="6">
    <source>
        <dbReference type="EMBL" id="GFN84615.1"/>
    </source>
</evidence>
<dbReference type="EMBL" id="BLXT01001321">
    <property type="protein sequence ID" value="GFN84615.1"/>
    <property type="molecule type" value="Genomic_DNA"/>
</dbReference>
<evidence type="ECO:0000256" key="4">
    <source>
        <dbReference type="ARBA" id="ARBA00023136"/>
    </source>
</evidence>
<comment type="subcellular location">
    <subcellularLocation>
        <location evidence="1">Membrane</location>
        <topology evidence="1">Multi-pass membrane protein</topology>
    </subcellularLocation>
</comment>
<feature type="transmembrane region" description="Helical" evidence="5">
    <location>
        <begin position="238"/>
        <end position="261"/>
    </location>
</feature>
<dbReference type="PANTHER" id="PTHR24064">
    <property type="entry name" value="SOLUTE CARRIER FAMILY 22 MEMBER"/>
    <property type="match status" value="1"/>
</dbReference>
<accession>A0AAV3YMV0</accession>
<name>A0AAV3YMV0_9GAST</name>
<dbReference type="Proteomes" id="UP000735302">
    <property type="component" value="Unassembled WGS sequence"/>
</dbReference>
<dbReference type="Pfam" id="PF00083">
    <property type="entry name" value="Sugar_tr"/>
    <property type="match status" value="1"/>
</dbReference>
<evidence type="ECO:0000256" key="3">
    <source>
        <dbReference type="ARBA" id="ARBA00022989"/>
    </source>
</evidence>
<dbReference type="InterPro" id="IPR005828">
    <property type="entry name" value="MFS_sugar_transport-like"/>
</dbReference>
<dbReference type="AlphaFoldDB" id="A0AAV3YMV0"/>
<comment type="caution">
    <text evidence="6">The sequence shown here is derived from an EMBL/GenBank/DDBJ whole genome shotgun (WGS) entry which is preliminary data.</text>
</comment>
<dbReference type="GO" id="GO:0016020">
    <property type="term" value="C:membrane"/>
    <property type="evidence" value="ECO:0007669"/>
    <property type="project" value="UniProtKB-SubCell"/>
</dbReference>
<protein>
    <submittedName>
        <fullName evidence="6">Solute carrier family 22 member 15</fullName>
    </submittedName>
</protein>
<sequence>MRYDDILQHIGQIGPYQRRAFLLFCVPLTLYSMIIMGSVLIWIEPPHRCAVPGLENDSFIIQSEYHRALVNMSVDSDSDCLVFSNFSISEPFSGDGASNISVETEECHRWVYDTSEVSSTIITEFNLVCDKIHIRATSAMAMFAGCLVGSFAFGILADIFSVNLLYYGLSLHLYHLPGNTYFNYFIGSVVELAAYIIAYLILDRIGRKTVHLATMFASGIACLVVIVPVLFLPSEYSGLITVLAMIGKTTSSICYATLYIMTAELLPTVVRSSGFAFCSIFESFSAMTAPYIADLGRLMGGHLSQALPMIVFGSAALLAGILSIQLPETFGRDLPETIYDALVYERMKDKNHSDKKDNTEEQKNEIITECLL</sequence>
<keyword evidence="3 5" id="KW-1133">Transmembrane helix</keyword>
<organism evidence="6 7">
    <name type="scientific">Plakobranchus ocellatus</name>
    <dbReference type="NCBI Taxonomy" id="259542"/>
    <lineage>
        <taxon>Eukaryota</taxon>
        <taxon>Metazoa</taxon>
        <taxon>Spiralia</taxon>
        <taxon>Lophotrochozoa</taxon>
        <taxon>Mollusca</taxon>
        <taxon>Gastropoda</taxon>
        <taxon>Heterobranchia</taxon>
        <taxon>Euthyneura</taxon>
        <taxon>Panpulmonata</taxon>
        <taxon>Sacoglossa</taxon>
        <taxon>Placobranchoidea</taxon>
        <taxon>Plakobranchidae</taxon>
        <taxon>Plakobranchus</taxon>
    </lineage>
</organism>
<dbReference type="GO" id="GO:0022857">
    <property type="term" value="F:transmembrane transporter activity"/>
    <property type="evidence" value="ECO:0007669"/>
    <property type="project" value="InterPro"/>
</dbReference>
<keyword evidence="2 5" id="KW-0812">Transmembrane</keyword>
<feature type="transmembrane region" description="Helical" evidence="5">
    <location>
        <begin position="209"/>
        <end position="232"/>
    </location>
</feature>